<feature type="compositionally biased region" description="Basic residues" evidence="6">
    <location>
        <begin position="251"/>
        <end position="265"/>
    </location>
</feature>
<evidence type="ECO:0000256" key="1">
    <source>
        <dbReference type="ARBA" id="ARBA00004162"/>
    </source>
</evidence>
<feature type="region of interest" description="Disordered" evidence="6">
    <location>
        <begin position="187"/>
        <end position="298"/>
    </location>
</feature>
<feature type="compositionally biased region" description="Low complexity" evidence="6">
    <location>
        <begin position="266"/>
        <end position="298"/>
    </location>
</feature>
<reference evidence="10" key="1">
    <citation type="journal article" date="2019" name="Int. J. Syst. Evol. Microbiol.">
        <title>The Global Catalogue of Microorganisms (GCM) 10K type strain sequencing project: providing services to taxonomists for standard genome sequencing and annotation.</title>
        <authorList>
            <consortium name="The Broad Institute Genomics Platform"/>
            <consortium name="The Broad Institute Genome Sequencing Center for Infectious Disease"/>
            <person name="Wu L."/>
            <person name="Ma J."/>
        </authorList>
    </citation>
    <scope>NUCLEOTIDE SEQUENCE [LARGE SCALE GENOMIC DNA]</scope>
    <source>
        <strain evidence="10">JCM 30846</strain>
    </source>
</reference>
<feature type="transmembrane region" description="Helical" evidence="7">
    <location>
        <begin position="141"/>
        <end position="160"/>
    </location>
</feature>
<proteinExistence type="predicted"/>
<dbReference type="EMBL" id="BAABEP010000048">
    <property type="protein sequence ID" value="GAA3749285.1"/>
    <property type="molecule type" value="Genomic_DNA"/>
</dbReference>
<feature type="transmembrane region" description="Helical" evidence="7">
    <location>
        <begin position="343"/>
        <end position="363"/>
    </location>
</feature>
<keyword evidence="2" id="KW-1003">Cell membrane</keyword>
<dbReference type="Pfam" id="PF04024">
    <property type="entry name" value="PspC"/>
    <property type="match status" value="1"/>
</dbReference>
<dbReference type="PANTHER" id="PTHR33885:SF3">
    <property type="entry name" value="PHAGE SHOCK PROTEIN C"/>
    <property type="match status" value="1"/>
</dbReference>
<sequence>MTTPRDPEAPGGQDRPPGGGGMPGGVPPAADGADGTRGGDGVRGARSQGRAEGKGGVDGGSADGRKQLTRSPRGKLVGGVCSGLGRYCDVDPVIFRIVIGVLGVAGGLGLIFYGFAWLLIPLEGEEENEGRRMLSGRVEGSALIAVLFALVGCGLFLSMLGNGGTLSFAVMLACAAVASAVWSKHRRETGAGGPSDPAGAHGVSDAPPETKAPPVPGGSPSWWRDPLAKDGAGGHRATTYLWGPAEEPPARRRGATRGRDRHRTRATAWGQGASAGAHSAGTNTSGADSAGAGAGAAVPPWADPAAAWREPRQQQDIGGAIFLVALIAGAVCAYLAWDSHPLAGALQIALVAVVAVLGLGLVVTSFLGRARFGTVVLTVIATLLLAAATALPDDATAHWSRQTWRPASAAAVQGAYRLGTGVGTLDLRGLAIPAGTTLHTTAHVGGGQLRVLVPAGAALDVRASTTAGAVRLPGDAPDELRIAPDQRLHRTYPPPPGPAARQRRDARPALPFSRPPVLALTLDVGLGEVEVTRGAP</sequence>
<evidence type="ECO:0000256" key="5">
    <source>
        <dbReference type="ARBA" id="ARBA00023136"/>
    </source>
</evidence>
<dbReference type="InterPro" id="IPR007168">
    <property type="entry name" value="Phageshock_PspC_N"/>
</dbReference>
<dbReference type="PANTHER" id="PTHR33885">
    <property type="entry name" value="PHAGE SHOCK PROTEIN C"/>
    <property type="match status" value="1"/>
</dbReference>
<evidence type="ECO:0000256" key="3">
    <source>
        <dbReference type="ARBA" id="ARBA00022692"/>
    </source>
</evidence>
<feature type="transmembrane region" description="Helical" evidence="7">
    <location>
        <begin position="317"/>
        <end position="337"/>
    </location>
</feature>
<evidence type="ECO:0000256" key="7">
    <source>
        <dbReference type="SAM" id="Phobius"/>
    </source>
</evidence>
<evidence type="ECO:0000256" key="2">
    <source>
        <dbReference type="ARBA" id="ARBA00022475"/>
    </source>
</evidence>
<comment type="subcellular location">
    <subcellularLocation>
        <location evidence="1">Cell membrane</location>
        <topology evidence="1">Single-pass membrane protein</topology>
    </subcellularLocation>
</comment>
<comment type="caution">
    <text evidence="9">The sequence shown here is derived from an EMBL/GenBank/DDBJ whole genome shotgun (WGS) entry which is preliminary data.</text>
</comment>
<evidence type="ECO:0000256" key="4">
    <source>
        <dbReference type="ARBA" id="ARBA00022989"/>
    </source>
</evidence>
<evidence type="ECO:0000256" key="6">
    <source>
        <dbReference type="SAM" id="MobiDB-lite"/>
    </source>
</evidence>
<keyword evidence="4 7" id="KW-1133">Transmembrane helix</keyword>
<name>A0ABP7G101_9ACTN</name>
<dbReference type="InterPro" id="IPR052027">
    <property type="entry name" value="PspC"/>
</dbReference>
<dbReference type="RefSeq" id="WP_345652214.1">
    <property type="nucleotide sequence ID" value="NZ_BAABEP010000048.1"/>
</dbReference>
<keyword evidence="5 7" id="KW-0472">Membrane</keyword>
<keyword evidence="10" id="KW-1185">Reference proteome</keyword>
<organism evidence="9 10">
    <name type="scientific">Streptomyces tremellae</name>
    <dbReference type="NCBI Taxonomy" id="1124239"/>
    <lineage>
        <taxon>Bacteria</taxon>
        <taxon>Bacillati</taxon>
        <taxon>Actinomycetota</taxon>
        <taxon>Actinomycetes</taxon>
        <taxon>Kitasatosporales</taxon>
        <taxon>Streptomycetaceae</taxon>
        <taxon>Streptomyces</taxon>
    </lineage>
</organism>
<accession>A0ABP7G101</accession>
<protein>
    <submittedName>
        <fullName evidence="9">PspC domain-containing protein</fullName>
    </submittedName>
</protein>
<feature type="transmembrane region" description="Helical" evidence="7">
    <location>
        <begin position="166"/>
        <end position="183"/>
    </location>
</feature>
<evidence type="ECO:0000259" key="8">
    <source>
        <dbReference type="Pfam" id="PF04024"/>
    </source>
</evidence>
<feature type="region of interest" description="Disordered" evidence="6">
    <location>
        <begin position="487"/>
        <end position="512"/>
    </location>
</feature>
<keyword evidence="3 7" id="KW-0812">Transmembrane</keyword>
<feature type="region of interest" description="Disordered" evidence="6">
    <location>
        <begin position="1"/>
        <end position="70"/>
    </location>
</feature>
<evidence type="ECO:0000313" key="10">
    <source>
        <dbReference type="Proteomes" id="UP001499884"/>
    </source>
</evidence>
<gene>
    <name evidence="9" type="ORF">GCM10023082_51730</name>
</gene>
<dbReference type="Proteomes" id="UP001499884">
    <property type="component" value="Unassembled WGS sequence"/>
</dbReference>
<feature type="transmembrane region" description="Helical" evidence="7">
    <location>
        <begin position="93"/>
        <end position="120"/>
    </location>
</feature>
<feature type="domain" description="Phage shock protein PspC N-terminal" evidence="8">
    <location>
        <begin position="66"/>
        <end position="122"/>
    </location>
</feature>
<evidence type="ECO:0000313" key="9">
    <source>
        <dbReference type="EMBL" id="GAA3749285.1"/>
    </source>
</evidence>
<feature type="transmembrane region" description="Helical" evidence="7">
    <location>
        <begin position="370"/>
        <end position="391"/>
    </location>
</feature>